<evidence type="ECO:0000313" key="1">
    <source>
        <dbReference type="EMBL" id="KKN76303.1"/>
    </source>
</evidence>
<dbReference type="EMBL" id="LAZR01000297">
    <property type="protein sequence ID" value="KKN76303.1"/>
    <property type="molecule type" value="Genomic_DNA"/>
</dbReference>
<gene>
    <name evidence="1" type="ORF">LCGC14_0371550</name>
</gene>
<proteinExistence type="predicted"/>
<comment type="caution">
    <text evidence="1">The sequence shown here is derived from an EMBL/GenBank/DDBJ whole genome shotgun (WGS) entry which is preliminary data.</text>
</comment>
<protein>
    <submittedName>
        <fullName evidence="1">Uncharacterized protein</fullName>
    </submittedName>
</protein>
<sequence>MKFEEYMKTRSEIIERMLWIGCNPDNPDLFKEQSEEGFKLMGELNNLTKQFINDNR</sequence>
<organism evidence="1">
    <name type="scientific">marine sediment metagenome</name>
    <dbReference type="NCBI Taxonomy" id="412755"/>
    <lineage>
        <taxon>unclassified sequences</taxon>
        <taxon>metagenomes</taxon>
        <taxon>ecological metagenomes</taxon>
    </lineage>
</organism>
<accession>A0A0F9WDL0</accession>
<dbReference type="AlphaFoldDB" id="A0A0F9WDL0"/>
<name>A0A0F9WDL0_9ZZZZ</name>
<reference evidence="1" key="1">
    <citation type="journal article" date="2015" name="Nature">
        <title>Complex archaea that bridge the gap between prokaryotes and eukaryotes.</title>
        <authorList>
            <person name="Spang A."/>
            <person name="Saw J.H."/>
            <person name="Jorgensen S.L."/>
            <person name="Zaremba-Niedzwiedzka K."/>
            <person name="Martijn J."/>
            <person name="Lind A.E."/>
            <person name="van Eijk R."/>
            <person name="Schleper C."/>
            <person name="Guy L."/>
            <person name="Ettema T.J."/>
        </authorList>
    </citation>
    <scope>NUCLEOTIDE SEQUENCE</scope>
</reference>